<comment type="subcellular location">
    <subcellularLocation>
        <location evidence="1">Membrane</location>
        <topology evidence="1">Multi-pass membrane protein</topology>
    </subcellularLocation>
</comment>
<evidence type="ECO:0000313" key="8">
    <source>
        <dbReference type="Proteomes" id="UP001208620"/>
    </source>
</evidence>
<keyword evidence="7" id="KW-0436">Ligase</keyword>
<dbReference type="EMBL" id="JAPDVD010000003">
    <property type="protein sequence ID" value="MCW4138974.1"/>
    <property type="molecule type" value="Genomic_DNA"/>
</dbReference>
<dbReference type="PANTHER" id="PTHR37422:SF13">
    <property type="entry name" value="LIPOPOLYSACCHARIDE BIOSYNTHESIS PROTEIN PA4999-RELATED"/>
    <property type="match status" value="1"/>
</dbReference>
<evidence type="ECO:0000256" key="2">
    <source>
        <dbReference type="ARBA" id="ARBA00022692"/>
    </source>
</evidence>
<feature type="domain" description="O-antigen ligase-related" evidence="6">
    <location>
        <begin position="228"/>
        <end position="379"/>
    </location>
</feature>
<dbReference type="InterPro" id="IPR007016">
    <property type="entry name" value="O-antigen_ligase-rel_domated"/>
</dbReference>
<dbReference type="GO" id="GO:0016874">
    <property type="term" value="F:ligase activity"/>
    <property type="evidence" value="ECO:0007669"/>
    <property type="project" value="UniProtKB-KW"/>
</dbReference>
<name>A0AAW5UN29_9BACT</name>
<evidence type="ECO:0000256" key="3">
    <source>
        <dbReference type="ARBA" id="ARBA00022989"/>
    </source>
</evidence>
<dbReference type="AlphaFoldDB" id="A0AAW5UN29"/>
<keyword evidence="3 5" id="KW-1133">Transmembrane helix</keyword>
<gene>
    <name evidence="7" type="ORF">ONT01_14620</name>
</gene>
<feature type="transmembrane region" description="Helical" evidence="5">
    <location>
        <begin position="244"/>
        <end position="260"/>
    </location>
</feature>
<reference evidence="7" key="1">
    <citation type="submission" date="2022-11" db="EMBL/GenBank/DDBJ databases">
        <title>Genomic repertoires linked with pathogenic potency of arthritogenic Prevotella copri isolated from the gut of rheumatoid arthritis patients.</title>
        <authorList>
            <person name="Nii T."/>
            <person name="Maeda Y."/>
            <person name="Motooka D."/>
            <person name="Naito M."/>
            <person name="Matsumoto Y."/>
            <person name="Ogawa T."/>
            <person name="Oguro-Igashira E."/>
            <person name="Kishikawa T."/>
            <person name="Yamashita M."/>
            <person name="Koizumi S."/>
            <person name="Kurakawa T."/>
            <person name="Okumura R."/>
            <person name="Kayama H."/>
            <person name="Murakami M."/>
            <person name="Sakaguchi T."/>
            <person name="Das B."/>
            <person name="Nakamura S."/>
            <person name="Okada Y."/>
            <person name="Kumanogoh A."/>
            <person name="Takeda K."/>
        </authorList>
    </citation>
    <scope>NUCLEOTIDE SEQUENCE</scope>
    <source>
        <strain evidence="7">H105_2-2</strain>
    </source>
</reference>
<feature type="transmembrane region" description="Helical" evidence="5">
    <location>
        <begin position="223"/>
        <end position="238"/>
    </location>
</feature>
<evidence type="ECO:0000256" key="1">
    <source>
        <dbReference type="ARBA" id="ARBA00004141"/>
    </source>
</evidence>
<dbReference type="Pfam" id="PF04932">
    <property type="entry name" value="Wzy_C"/>
    <property type="match status" value="1"/>
</dbReference>
<dbReference type="RefSeq" id="WP_217756546.1">
    <property type="nucleotide sequence ID" value="NZ_JAHOMZ010000041.1"/>
</dbReference>
<evidence type="ECO:0000259" key="6">
    <source>
        <dbReference type="Pfam" id="PF04932"/>
    </source>
</evidence>
<feature type="transmembrane region" description="Helical" evidence="5">
    <location>
        <begin position="108"/>
        <end position="128"/>
    </location>
</feature>
<dbReference type="PANTHER" id="PTHR37422">
    <property type="entry name" value="TEICHURONIC ACID BIOSYNTHESIS PROTEIN TUAE"/>
    <property type="match status" value="1"/>
</dbReference>
<keyword evidence="4 5" id="KW-0472">Membrane</keyword>
<dbReference type="Proteomes" id="UP001208620">
    <property type="component" value="Unassembled WGS sequence"/>
</dbReference>
<organism evidence="7 8">
    <name type="scientific">Segatella copri</name>
    <dbReference type="NCBI Taxonomy" id="165179"/>
    <lineage>
        <taxon>Bacteria</taxon>
        <taxon>Pseudomonadati</taxon>
        <taxon>Bacteroidota</taxon>
        <taxon>Bacteroidia</taxon>
        <taxon>Bacteroidales</taxon>
        <taxon>Prevotellaceae</taxon>
        <taxon>Segatella</taxon>
    </lineage>
</organism>
<accession>A0AAW5UN29</accession>
<feature type="transmembrane region" description="Helical" evidence="5">
    <location>
        <begin position="196"/>
        <end position="216"/>
    </location>
</feature>
<feature type="transmembrane region" description="Helical" evidence="5">
    <location>
        <begin position="42"/>
        <end position="65"/>
    </location>
</feature>
<feature type="transmembrane region" description="Helical" evidence="5">
    <location>
        <begin position="135"/>
        <end position="157"/>
    </location>
</feature>
<sequence length="456" mass="52419">MIIILAIDLLLLLVVAISFRSFTWGYFLSICWKIIIPYVARFQIGGISINANDILCIGLIGAYFVNRGKLNSRLSPKIRQLFGVYIVSTFILIILSSGVVPYSHQFQFFLKGFLLLEICYLILGFIALQNIKGIRFFYILLTLSSIAGVYGILVYFLKVNILVDTFSLIYAGSENQFSFFMEEIRGGLEGRTSGTFGHPLAWGQFWNILVPLVYLYRNRIGKYWFPVILIIGVTNMLLCGSRTALVSLFVFLLFVVITLSIKKKIKIGLACVIVYSIMFVQLGNNRQYKGIFEYVQSAVFFWDDSYSQKAAIGGSNTDMRQRQLEEAIRLMNTNPIAGIGLDYQYYSIDHHPNSILLGFESILFKKLVEQGLTGMLIFYYLIYLYYQFYRKRLRTKEENLIFLGYILSFMVSSHMTAIQGLNWLFFLLLPLLTLYSSRNQVKNYDTKNNSLLLAQR</sequence>
<feature type="transmembrane region" description="Helical" evidence="5">
    <location>
        <begin position="81"/>
        <end position="102"/>
    </location>
</feature>
<evidence type="ECO:0000256" key="5">
    <source>
        <dbReference type="SAM" id="Phobius"/>
    </source>
</evidence>
<feature type="transmembrane region" description="Helical" evidence="5">
    <location>
        <begin position="267"/>
        <end position="284"/>
    </location>
</feature>
<evidence type="ECO:0000313" key="7">
    <source>
        <dbReference type="EMBL" id="MCW4138974.1"/>
    </source>
</evidence>
<keyword evidence="2 5" id="KW-0812">Transmembrane</keyword>
<protein>
    <submittedName>
        <fullName evidence="7">O-antigen ligase family protein</fullName>
    </submittedName>
</protein>
<dbReference type="GO" id="GO:0016020">
    <property type="term" value="C:membrane"/>
    <property type="evidence" value="ECO:0007669"/>
    <property type="project" value="UniProtKB-SubCell"/>
</dbReference>
<feature type="transmembrane region" description="Helical" evidence="5">
    <location>
        <begin position="367"/>
        <end position="386"/>
    </location>
</feature>
<dbReference type="InterPro" id="IPR051533">
    <property type="entry name" value="WaaL-like"/>
</dbReference>
<comment type="caution">
    <text evidence="7">The sequence shown here is derived from an EMBL/GenBank/DDBJ whole genome shotgun (WGS) entry which is preliminary data.</text>
</comment>
<feature type="transmembrane region" description="Helical" evidence="5">
    <location>
        <begin position="398"/>
        <end position="415"/>
    </location>
</feature>
<evidence type="ECO:0000256" key="4">
    <source>
        <dbReference type="ARBA" id="ARBA00023136"/>
    </source>
</evidence>
<proteinExistence type="predicted"/>